<dbReference type="PANTHER" id="PTHR21698">
    <property type="entry name" value="PROTEIN (PUTATIVE)-RELATED"/>
    <property type="match status" value="1"/>
</dbReference>
<dbReference type="Proteomes" id="UP000002320">
    <property type="component" value="Unassembled WGS sequence"/>
</dbReference>
<evidence type="ECO:0000313" key="3">
    <source>
        <dbReference type="Proteomes" id="UP000002320"/>
    </source>
</evidence>
<evidence type="ECO:0000313" key="1">
    <source>
        <dbReference type="EMBL" id="EDS27838.1"/>
    </source>
</evidence>
<evidence type="ECO:0000313" key="2">
    <source>
        <dbReference type="EnsemblMetazoa" id="CPIJ018584-PA"/>
    </source>
</evidence>
<dbReference type="InParanoid" id="B0XGV1"/>
<sequence length="329" mass="37809">MPLLMTCDKKDDDKSIDQSIAAGDEIFISAPMKSYYDTSEKVRLNERGSTLNATNQDETKTRVELRINQLSAKCMLMARLRRRSDPPLRLFNNGQKATAKKMPKFACFQPQSSCGNRKRPRQPVSLARLNLQLINIILTTRTKPLFSAPTYVITTERFREEPSILQFFKSLKLQIFKSSNLQIFKSSNLQIFKSSNLQIFKSSNLQIFKSSNLQIFKSSNLQIFKSSNLQIFKSSNLQIFKSSNLQIFKSSNLQIFKSSNLQIFKSSNLQIFKSSNLQIFKSSNLQIFKSSNLQIFKSSNLQIFKSSNLQIFKSSNLQIFKSSYLPINF</sequence>
<gene>
    <name evidence="2" type="primary">6052640</name>
    <name evidence="1" type="ORF">CpipJ_CPIJ018584</name>
</gene>
<dbReference type="eggNOG" id="ENOG502SDJG">
    <property type="taxonomic scope" value="Eukaryota"/>
</dbReference>
<dbReference type="VEuPathDB" id="VectorBase:CPIJ018584"/>
<keyword evidence="3" id="KW-1185">Reference proteome</keyword>
<organism>
    <name type="scientific">Culex quinquefasciatus</name>
    <name type="common">Southern house mosquito</name>
    <name type="synonym">Culex pungens</name>
    <dbReference type="NCBI Taxonomy" id="7176"/>
    <lineage>
        <taxon>Eukaryota</taxon>
        <taxon>Metazoa</taxon>
        <taxon>Ecdysozoa</taxon>
        <taxon>Arthropoda</taxon>
        <taxon>Hexapoda</taxon>
        <taxon>Insecta</taxon>
        <taxon>Pterygota</taxon>
        <taxon>Neoptera</taxon>
        <taxon>Endopterygota</taxon>
        <taxon>Diptera</taxon>
        <taxon>Nematocera</taxon>
        <taxon>Culicoidea</taxon>
        <taxon>Culicidae</taxon>
        <taxon>Culicinae</taxon>
        <taxon>Culicini</taxon>
        <taxon>Culex</taxon>
        <taxon>Culex</taxon>
    </lineage>
</organism>
<dbReference type="PANTHER" id="PTHR21698:SF4">
    <property type="entry name" value="PROTEIN (PUTATIVE)-RELATED"/>
    <property type="match status" value="1"/>
</dbReference>
<accession>B0XGV1</accession>
<dbReference type="HOGENOM" id="CLU_845319_0_0_1"/>
<reference evidence="1" key="1">
    <citation type="submission" date="2007-03" db="EMBL/GenBank/DDBJ databases">
        <title>Annotation of Culex pipiens quinquefasciatus.</title>
        <authorList>
            <consortium name="The Broad Institute Genome Sequencing Platform"/>
            <person name="Atkinson P.W."/>
            <person name="Hemingway J."/>
            <person name="Christensen B.M."/>
            <person name="Higgs S."/>
            <person name="Kodira C."/>
            <person name="Hannick L."/>
            <person name="Megy K."/>
            <person name="O'Leary S."/>
            <person name="Pearson M."/>
            <person name="Haas B.J."/>
            <person name="Mauceli E."/>
            <person name="Wortman J.R."/>
            <person name="Lee N.H."/>
            <person name="Guigo R."/>
            <person name="Stanke M."/>
            <person name="Alvarado L."/>
            <person name="Amedeo P."/>
            <person name="Antoine C.H."/>
            <person name="Arensburger P."/>
            <person name="Bidwell S.L."/>
            <person name="Crawford M."/>
            <person name="Camaro F."/>
            <person name="Devon K."/>
            <person name="Engels R."/>
            <person name="Hammond M."/>
            <person name="Howarth C."/>
            <person name="Koehrsen M."/>
            <person name="Lawson D."/>
            <person name="Montgomery P."/>
            <person name="Nene V."/>
            <person name="Nusbaum C."/>
            <person name="Puiu D."/>
            <person name="Romero-Severson J."/>
            <person name="Severson D.W."/>
            <person name="Shumway M."/>
            <person name="Sisk P."/>
            <person name="Stolte C."/>
            <person name="Zeng Q."/>
            <person name="Eisenstadt E."/>
            <person name="Fraser-Liggett C."/>
            <person name="Strausberg R."/>
            <person name="Galagan J."/>
            <person name="Birren B."/>
            <person name="Collins F.H."/>
        </authorList>
    </citation>
    <scope>NUCLEOTIDE SEQUENCE [LARGE SCALE GENOMIC DNA]</scope>
    <source>
        <strain evidence="1">JHB</strain>
    </source>
</reference>
<dbReference type="EnsemblMetazoa" id="CPIJ018584-RA">
    <property type="protein sequence ID" value="CPIJ018584-PA"/>
    <property type="gene ID" value="CPIJ018584"/>
</dbReference>
<proteinExistence type="predicted"/>
<dbReference type="EMBL" id="DS233067">
    <property type="protein sequence ID" value="EDS27838.1"/>
    <property type="molecule type" value="Genomic_DNA"/>
</dbReference>
<reference evidence="2" key="2">
    <citation type="submission" date="2021-02" db="UniProtKB">
        <authorList>
            <consortium name="EnsemblMetazoa"/>
        </authorList>
    </citation>
    <scope>IDENTIFICATION</scope>
    <source>
        <strain evidence="2">JHB</strain>
    </source>
</reference>
<name>B0XGV1_CULQU</name>
<dbReference type="KEGG" id="cqu:CpipJ_CPIJ018584"/>
<dbReference type="AlphaFoldDB" id="B0XGV1"/>
<protein>
    <submittedName>
        <fullName evidence="1 2">Uncharacterized protein</fullName>
    </submittedName>
</protein>